<gene>
    <name evidence="13" type="ORF">ABIQ69_16750</name>
</gene>
<keyword evidence="7" id="KW-0288">FMN</keyword>
<dbReference type="AlphaFoldDB" id="A0AAU7W9W8"/>
<dbReference type="InterPro" id="IPR013785">
    <property type="entry name" value="Aldolase_TIM"/>
</dbReference>
<dbReference type="InterPro" id="IPR004136">
    <property type="entry name" value="NMO"/>
</dbReference>
<reference evidence="13" key="1">
    <citation type="submission" date="2024-05" db="EMBL/GenBank/DDBJ databases">
        <authorList>
            <person name="Yu L."/>
        </authorList>
    </citation>
    <scope>NUCLEOTIDE SEQUENCE</scope>
    <source>
        <strain evidence="13">G08B096</strain>
    </source>
</reference>
<evidence type="ECO:0000256" key="8">
    <source>
        <dbReference type="ARBA" id="ARBA00022741"/>
    </source>
</evidence>
<comment type="catalytic activity">
    <reaction evidence="12">
        <text>3 propionate 3-nitronate + 3 O2 + H2O = 3 3-oxopropanoate + 2 nitrate + nitrite + H2O2 + 3 H(+)</text>
        <dbReference type="Rhea" id="RHEA:57332"/>
        <dbReference type="ChEBI" id="CHEBI:15377"/>
        <dbReference type="ChEBI" id="CHEBI:15378"/>
        <dbReference type="ChEBI" id="CHEBI:15379"/>
        <dbReference type="ChEBI" id="CHEBI:16240"/>
        <dbReference type="ChEBI" id="CHEBI:16301"/>
        <dbReference type="ChEBI" id="CHEBI:17632"/>
        <dbReference type="ChEBI" id="CHEBI:33190"/>
        <dbReference type="ChEBI" id="CHEBI:136067"/>
    </reaction>
</comment>
<dbReference type="GO" id="GO:0016627">
    <property type="term" value="F:oxidoreductase activity, acting on the CH-CH group of donors"/>
    <property type="evidence" value="ECO:0007669"/>
    <property type="project" value="InterPro"/>
</dbReference>
<dbReference type="GO" id="GO:0006207">
    <property type="term" value="P:'de novo' pyrimidine nucleobase biosynthetic process"/>
    <property type="evidence" value="ECO:0007669"/>
    <property type="project" value="InterPro"/>
</dbReference>
<evidence type="ECO:0000256" key="1">
    <source>
        <dbReference type="ARBA" id="ARBA00001917"/>
    </source>
</evidence>
<dbReference type="PANTHER" id="PTHR42747">
    <property type="entry name" value="NITRONATE MONOOXYGENASE-RELATED"/>
    <property type="match status" value="1"/>
</dbReference>
<dbReference type="CDD" id="cd04730">
    <property type="entry name" value="NPD_like"/>
    <property type="match status" value="1"/>
</dbReference>
<organism evidence="13">
    <name type="scientific">Agromyces sp. G08B096</name>
    <dbReference type="NCBI Taxonomy" id="3156399"/>
    <lineage>
        <taxon>Bacteria</taxon>
        <taxon>Bacillati</taxon>
        <taxon>Actinomycetota</taxon>
        <taxon>Actinomycetes</taxon>
        <taxon>Micrococcales</taxon>
        <taxon>Microbacteriaceae</taxon>
        <taxon>Agromyces</taxon>
    </lineage>
</organism>
<evidence type="ECO:0000256" key="7">
    <source>
        <dbReference type="ARBA" id="ARBA00022643"/>
    </source>
</evidence>
<evidence type="ECO:0000256" key="11">
    <source>
        <dbReference type="ARBA" id="ARBA00031155"/>
    </source>
</evidence>
<comment type="cofactor">
    <cofactor evidence="1">
        <name>FMN</name>
        <dbReference type="ChEBI" id="CHEBI:58210"/>
    </cofactor>
</comment>
<dbReference type="SUPFAM" id="SSF51412">
    <property type="entry name" value="Inosine monophosphate dehydrogenase (IMPDH)"/>
    <property type="match status" value="1"/>
</dbReference>
<evidence type="ECO:0000256" key="3">
    <source>
        <dbReference type="ARBA" id="ARBA00009881"/>
    </source>
</evidence>
<protein>
    <recommendedName>
        <fullName evidence="4">Probable nitronate monooxygenase</fullName>
    </recommendedName>
    <alternativeName>
        <fullName evidence="11">Propionate 3-nitronate monooxygenase</fullName>
    </alternativeName>
</protein>
<evidence type="ECO:0000256" key="2">
    <source>
        <dbReference type="ARBA" id="ARBA00003535"/>
    </source>
</evidence>
<evidence type="ECO:0000256" key="4">
    <source>
        <dbReference type="ARBA" id="ARBA00013457"/>
    </source>
</evidence>
<dbReference type="InterPro" id="IPR001295">
    <property type="entry name" value="Dihydroorotate_DH_CS"/>
</dbReference>
<evidence type="ECO:0000256" key="6">
    <source>
        <dbReference type="ARBA" id="ARBA00022630"/>
    </source>
</evidence>
<keyword evidence="9" id="KW-0560">Oxidoreductase</keyword>
<evidence type="ECO:0000256" key="10">
    <source>
        <dbReference type="ARBA" id="ARBA00023033"/>
    </source>
</evidence>
<dbReference type="RefSeq" id="WP_350348260.1">
    <property type="nucleotide sequence ID" value="NZ_CP158374.1"/>
</dbReference>
<comment type="function">
    <text evidence="2">Nitronate monooxygenase that uses molecular oxygen to catalyze the oxidative denitrification of alkyl nitronates. Acts on propionate 3-nitronate (P3N), the presumed physiological substrate. Probably functions in the detoxification of P3N, a metabolic poison produced by plants and fungi as a defense mechanism.</text>
</comment>
<dbReference type="PANTHER" id="PTHR42747:SF3">
    <property type="entry name" value="NITRONATE MONOOXYGENASE-RELATED"/>
    <property type="match status" value="1"/>
</dbReference>
<keyword evidence="6" id="KW-0285">Flavoprotein</keyword>
<name>A0AAU7W9W8_9MICO</name>
<evidence type="ECO:0000313" key="13">
    <source>
        <dbReference type="EMBL" id="XBX82239.1"/>
    </source>
</evidence>
<proteinExistence type="inferred from homology"/>
<keyword evidence="10 13" id="KW-0503">Monooxygenase</keyword>
<dbReference type="FunFam" id="3.20.20.70:FF:000154">
    <property type="entry name" value="Probable nitronate monooxygenase"/>
    <property type="match status" value="1"/>
</dbReference>
<evidence type="ECO:0000256" key="9">
    <source>
        <dbReference type="ARBA" id="ARBA00023002"/>
    </source>
</evidence>
<keyword evidence="5" id="KW-0216">Detoxification</keyword>
<sequence>MSRRSPRPTPDRILDPGGLVTIDRFDLGTLRVPVIQAPMAGGPSTPALAAAVSESGGLGFLAAGYLTAERVEADIAATRHLTLRPFGVNLFVPQPSVADPAQLAAYREALTADAARYGVEPGHPRPDDDGWDAKLDVLLRTRPALASFTFGSPDAATVSALQDAGIAVAVTVTTPKEASEADAAGADLLVVQGPEAGGHRGTFDPAAPPATEPLDELLAMIRTVSERPIVAAGGVASAADVGRVLAAGAVAAQAGTAFLRADEAGTRGPHRDALASGRFTRTEVTTAFSGRPARGLVNAFLAEHRDAPLGYPEVNQLTAPIRAAAAAAGDADRLNLWAGIGFARAAAAPAAQIVEALAPAP</sequence>
<dbReference type="PROSITE" id="PS00912">
    <property type="entry name" value="DHODEHASE_2"/>
    <property type="match status" value="1"/>
</dbReference>
<dbReference type="EMBL" id="CP158374">
    <property type="protein sequence ID" value="XBX82239.1"/>
    <property type="molecule type" value="Genomic_DNA"/>
</dbReference>
<dbReference type="GO" id="GO:0000166">
    <property type="term" value="F:nucleotide binding"/>
    <property type="evidence" value="ECO:0007669"/>
    <property type="project" value="UniProtKB-KW"/>
</dbReference>
<keyword evidence="8" id="KW-0547">Nucleotide-binding</keyword>
<accession>A0AAU7W9W8</accession>
<dbReference type="Gene3D" id="3.20.20.70">
    <property type="entry name" value="Aldolase class I"/>
    <property type="match status" value="1"/>
</dbReference>
<dbReference type="GO" id="GO:0009636">
    <property type="term" value="P:response to toxic substance"/>
    <property type="evidence" value="ECO:0007669"/>
    <property type="project" value="UniProtKB-KW"/>
</dbReference>
<evidence type="ECO:0000256" key="5">
    <source>
        <dbReference type="ARBA" id="ARBA00022575"/>
    </source>
</evidence>
<dbReference type="Pfam" id="PF03060">
    <property type="entry name" value="NMO"/>
    <property type="match status" value="1"/>
</dbReference>
<dbReference type="GO" id="GO:0018580">
    <property type="term" value="F:nitronate monooxygenase activity"/>
    <property type="evidence" value="ECO:0007669"/>
    <property type="project" value="InterPro"/>
</dbReference>
<evidence type="ECO:0000256" key="12">
    <source>
        <dbReference type="ARBA" id="ARBA00049401"/>
    </source>
</evidence>
<comment type="similarity">
    <text evidence="3">Belongs to the nitronate monooxygenase family. NMO class I subfamily.</text>
</comment>